<keyword evidence="5 9" id="KW-0627">Porphyrin biosynthesis</keyword>
<accession>A0A022KUQ2</accession>
<keyword evidence="4 9" id="KW-0456">Lyase</keyword>
<dbReference type="Pfam" id="PF02602">
    <property type="entry name" value="HEM4"/>
    <property type="match status" value="1"/>
</dbReference>
<evidence type="ECO:0000256" key="6">
    <source>
        <dbReference type="ARBA" id="ARBA00037589"/>
    </source>
</evidence>
<evidence type="ECO:0000313" key="11">
    <source>
        <dbReference type="EMBL" id="EYT49535.1"/>
    </source>
</evidence>
<evidence type="ECO:0000259" key="10">
    <source>
        <dbReference type="Pfam" id="PF02602"/>
    </source>
</evidence>
<dbReference type="STRING" id="1249481.D641_0108450"/>
<evidence type="ECO:0000256" key="3">
    <source>
        <dbReference type="ARBA" id="ARBA00013109"/>
    </source>
</evidence>
<dbReference type="GO" id="GO:0006782">
    <property type="term" value="P:protoporphyrinogen IX biosynthetic process"/>
    <property type="evidence" value="ECO:0007669"/>
    <property type="project" value="UniProtKB-UniRule"/>
</dbReference>
<evidence type="ECO:0000256" key="4">
    <source>
        <dbReference type="ARBA" id="ARBA00023239"/>
    </source>
</evidence>
<comment type="caution">
    <text evidence="11">The sequence shown here is derived from an EMBL/GenBank/DDBJ whole genome shotgun (WGS) entry which is preliminary data.</text>
</comment>
<dbReference type="GO" id="GO:0004852">
    <property type="term" value="F:uroporphyrinogen-III synthase activity"/>
    <property type="evidence" value="ECO:0007669"/>
    <property type="project" value="UniProtKB-UniRule"/>
</dbReference>
<gene>
    <name evidence="11" type="ORF">D641_0108450</name>
</gene>
<sequence length="286" mass="29562">MNDAADKPVLVPSPAGEGRELIARLRELGHEVDHAPFLELRMNRDSDTKHAVAALMEGRFTQLVLDCPRAVDVLLSYADNHDDENAEGDLTAEHGSPGHTGRPRLALPHGMEVTAVGADTAAALQEVGIEPALTIPPFDTAPAAHRAPAPGTDTPRAAAGVPAAQETGAGLLLITSAATPVSITRALQESGYAVTRVNGYRPVPVSLDSQVVRDLRLAGYAAVALPSTLLADLAGHLGIHRDIQVVAMHDAATAAAEARSLVVHGQATEPTGAALAEAIHRAVAGS</sequence>
<dbReference type="PANTHER" id="PTHR38042">
    <property type="entry name" value="UROPORPHYRINOGEN-III SYNTHASE, CHLOROPLASTIC"/>
    <property type="match status" value="1"/>
</dbReference>
<evidence type="ECO:0000256" key="2">
    <source>
        <dbReference type="ARBA" id="ARBA00008133"/>
    </source>
</evidence>
<dbReference type="Gene3D" id="3.40.50.10090">
    <property type="match status" value="1"/>
</dbReference>
<feature type="domain" description="Tetrapyrrole biosynthesis uroporphyrinogen III synthase" evidence="10">
    <location>
        <begin position="20"/>
        <end position="276"/>
    </location>
</feature>
<dbReference type="EMBL" id="AORC01000009">
    <property type="protein sequence ID" value="EYT49535.1"/>
    <property type="molecule type" value="Genomic_DNA"/>
</dbReference>
<evidence type="ECO:0000256" key="1">
    <source>
        <dbReference type="ARBA" id="ARBA00004772"/>
    </source>
</evidence>
<dbReference type="InterPro" id="IPR003754">
    <property type="entry name" value="4pyrrol_synth_uPrphyn_synth"/>
</dbReference>
<proteinExistence type="inferred from homology"/>
<name>A0A022KUQ2_9MICO</name>
<evidence type="ECO:0000256" key="5">
    <source>
        <dbReference type="ARBA" id="ARBA00023244"/>
    </source>
</evidence>
<protein>
    <recommendedName>
        <fullName evidence="7 9">Uroporphyrinogen-III synthase</fullName>
        <ecNumber evidence="3 9">4.2.1.75</ecNumber>
    </recommendedName>
</protein>
<dbReference type="RefSeq" id="WP_017823222.1">
    <property type="nucleotide sequence ID" value="NZ_AORC01000009.1"/>
</dbReference>
<dbReference type="InterPro" id="IPR039793">
    <property type="entry name" value="UROS/Hem4"/>
</dbReference>
<dbReference type="EC" id="4.2.1.75" evidence="3 9"/>
<dbReference type="GO" id="GO:0006780">
    <property type="term" value="P:uroporphyrinogen III biosynthetic process"/>
    <property type="evidence" value="ECO:0007669"/>
    <property type="project" value="UniProtKB-UniRule"/>
</dbReference>
<organism evidence="11 12">
    <name type="scientific">Brachybacterium muris UCD-AY4</name>
    <dbReference type="NCBI Taxonomy" id="1249481"/>
    <lineage>
        <taxon>Bacteria</taxon>
        <taxon>Bacillati</taxon>
        <taxon>Actinomycetota</taxon>
        <taxon>Actinomycetes</taxon>
        <taxon>Micrococcales</taxon>
        <taxon>Dermabacteraceae</taxon>
        <taxon>Brachybacterium</taxon>
    </lineage>
</organism>
<evidence type="ECO:0000313" key="12">
    <source>
        <dbReference type="Proteomes" id="UP000019754"/>
    </source>
</evidence>
<dbReference type="InterPro" id="IPR036108">
    <property type="entry name" value="4pyrrol_syn_uPrphyn_synt_sf"/>
</dbReference>
<dbReference type="HOGENOM" id="CLU_972066_0_0_11"/>
<comment type="function">
    <text evidence="6 9">Catalyzes cyclization of the linear tetrapyrrole, hydroxymethylbilane, to the macrocyclic uroporphyrinogen III.</text>
</comment>
<dbReference type="SUPFAM" id="SSF69618">
    <property type="entry name" value="HemD-like"/>
    <property type="match status" value="1"/>
</dbReference>
<comment type="pathway">
    <text evidence="1 9">Porphyrin-containing compound metabolism; protoporphyrin-IX biosynthesis; coproporphyrinogen-III from 5-aminolevulinate: step 3/4.</text>
</comment>
<reference evidence="11 12" key="1">
    <citation type="journal article" date="2013" name="Genome Announc.">
        <title>Draft genome sequence of an Actinobacterium, Brachybacterium muris strain UCD-AY4.</title>
        <authorList>
            <person name="Lo J.R."/>
            <person name="Lang J.M."/>
            <person name="Darling A.E."/>
            <person name="Eisen J.A."/>
            <person name="Coil D.A."/>
        </authorList>
    </citation>
    <scope>NUCLEOTIDE SEQUENCE [LARGE SCALE GENOMIC DNA]</scope>
    <source>
        <strain evidence="11 12">UCD-AY4</strain>
    </source>
</reference>
<dbReference type="Proteomes" id="UP000019754">
    <property type="component" value="Unassembled WGS sequence"/>
</dbReference>
<evidence type="ECO:0000256" key="8">
    <source>
        <dbReference type="ARBA" id="ARBA00048617"/>
    </source>
</evidence>
<evidence type="ECO:0000256" key="7">
    <source>
        <dbReference type="ARBA" id="ARBA00040167"/>
    </source>
</evidence>
<comment type="similarity">
    <text evidence="2 9">Belongs to the uroporphyrinogen-III synthase family.</text>
</comment>
<evidence type="ECO:0000256" key="9">
    <source>
        <dbReference type="RuleBase" id="RU366031"/>
    </source>
</evidence>
<comment type="catalytic activity">
    <reaction evidence="8 9">
        <text>hydroxymethylbilane = uroporphyrinogen III + H2O</text>
        <dbReference type="Rhea" id="RHEA:18965"/>
        <dbReference type="ChEBI" id="CHEBI:15377"/>
        <dbReference type="ChEBI" id="CHEBI:57308"/>
        <dbReference type="ChEBI" id="CHEBI:57845"/>
        <dbReference type="EC" id="4.2.1.75"/>
    </reaction>
</comment>
<dbReference type="PANTHER" id="PTHR38042:SF1">
    <property type="entry name" value="UROPORPHYRINOGEN-III SYNTHASE, CHLOROPLASTIC"/>
    <property type="match status" value="1"/>
</dbReference>
<dbReference type="AlphaFoldDB" id="A0A022KUQ2"/>
<keyword evidence="12" id="KW-1185">Reference proteome</keyword>